<proteinExistence type="predicted"/>
<comment type="caution">
    <text evidence="11">The sequence shown here is derived from an EMBL/GenBank/DDBJ whole genome shotgun (WGS) entry which is preliminary data.</text>
</comment>
<feature type="transmembrane region" description="Helical" evidence="10">
    <location>
        <begin position="256"/>
        <end position="278"/>
    </location>
</feature>
<gene>
    <name evidence="11" type="ORF">BCR43DRAFT_467202</name>
</gene>
<protein>
    <recommendedName>
        <fullName evidence="13">DUF1640-domain-containing protein</fullName>
    </recommendedName>
</protein>
<evidence type="ECO:0000256" key="9">
    <source>
        <dbReference type="SAM" id="MobiDB-lite"/>
    </source>
</evidence>
<keyword evidence="12" id="KW-1185">Reference proteome</keyword>
<evidence type="ECO:0000256" key="6">
    <source>
        <dbReference type="ARBA" id="ARBA00023128"/>
    </source>
</evidence>
<evidence type="ECO:0000313" key="12">
    <source>
        <dbReference type="Proteomes" id="UP000242180"/>
    </source>
</evidence>
<dbReference type="GO" id="GO:0016020">
    <property type="term" value="C:membrane"/>
    <property type="evidence" value="ECO:0007669"/>
    <property type="project" value="UniProtKB-SubCell"/>
</dbReference>
<evidence type="ECO:0000256" key="1">
    <source>
        <dbReference type="ARBA" id="ARBA00004173"/>
    </source>
</evidence>
<keyword evidence="5 8" id="KW-0175">Coiled coil</keyword>
<keyword evidence="7 10" id="KW-0472">Membrane</keyword>
<dbReference type="GO" id="GO:0005739">
    <property type="term" value="C:mitochondrion"/>
    <property type="evidence" value="ECO:0007669"/>
    <property type="project" value="UniProtKB-SubCell"/>
</dbReference>
<evidence type="ECO:0000256" key="10">
    <source>
        <dbReference type="SAM" id="Phobius"/>
    </source>
</evidence>
<evidence type="ECO:0000256" key="5">
    <source>
        <dbReference type="ARBA" id="ARBA00023054"/>
    </source>
</evidence>
<feature type="coiled-coil region" evidence="8">
    <location>
        <begin position="282"/>
        <end position="309"/>
    </location>
</feature>
<dbReference type="STRING" id="13706.A0A1X2HVL0"/>
<dbReference type="InterPro" id="IPR024461">
    <property type="entry name" value="CCDC90-like"/>
</dbReference>
<evidence type="ECO:0000256" key="4">
    <source>
        <dbReference type="ARBA" id="ARBA00022989"/>
    </source>
</evidence>
<evidence type="ECO:0000313" key="11">
    <source>
        <dbReference type="EMBL" id="ORZ03561.1"/>
    </source>
</evidence>
<dbReference type="AlphaFoldDB" id="A0A1X2HVL0"/>
<keyword evidence="6" id="KW-0496">Mitochondrion</keyword>
<evidence type="ECO:0000256" key="3">
    <source>
        <dbReference type="ARBA" id="ARBA00022692"/>
    </source>
</evidence>
<evidence type="ECO:0000256" key="7">
    <source>
        <dbReference type="ARBA" id="ARBA00023136"/>
    </source>
</evidence>
<keyword evidence="4 10" id="KW-1133">Transmembrane helix</keyword>
<name>A0A1X2HVL0_SYNRA</name>
<feature type="region of interest" description="Disordered" evidence="9">
    <location>
        <begin position="31"/>
        <end position="68"/>
    </location>
</feature>
<dbReference type="FunCoup" id="A0A1X2HVL0">
    <property type="interactions" value="201"/>
</dbReference>
<reference evidence="11 12" key="1">
    <citation type="submission" date="2016-07" db="EMBL/GenBank/DDBJ databases">
        <title>Pervasive Adenine N6-methylation of Active Genes in Fungi.</title>
        <authorList>
            <consortium name="DOE Joint Genome Institute"/>
            <person name="Mondo S.J."/>
            <person name="Dannebaum R.O."/>
            <person name="Kuo R.C."/>
            <person name="Labutti K."/>
            <person name="Haridas S."/>
            <person name="Kuo A."/>
            <person name="Salamov A."/>
            <person name="Ahrendt S.R."/>
            <person name="Lipzen A."/>
            <person name="Sullivan W."/>
            <person name="Andreopoulos W.B."/>
            <person name="Clum A."/>
            <person name="Lindquist E."/>
            <person name="Daum C."/>
            <person name="Ramamoorthy G.K."/>
            <person name="Gryganskyi A."/>
            <person name="Culley D."/>
            <person name="Magnuson J.K."/>
            <person name="James T.Y."/>
            <person name="O'Malley M.A."/>
            <person name="Stajich J.E."/>
            <person name="Spatafora J.W."/>
            <person name="Visel A."/>
            <person name="Grigoriev I.V."/>
        </authorList>
    </citation>
    <scope>NUCLEOTIDE SEQUENCE [LARGE SCALE GENOMIC DNA]</scope>
    <source>
        <strain evidence="11 12">NRRL 2496</strain>
    </source>
</reference>
<evidence type="ECO:0000256" key="8">
    <source>
        <dbReference type="SAM" id="Coils"/>
    </source>
</evidence>
<comment type="subcellular location">
    <subcellularLocation>
        <location evidence="2">Membrane</location>
    </subcellularLocation>
    <subcellularLocation>
        <location evidence="1">Mitochondrion</location>
    </subcellularLocation>
</comment>
<keyword evidence="3 10" id="KW-0812">Transmembrane</keyword>
<sequence length="315" mass="36438">MRAATSPFISKTKKLQWHCFLRCHSSYSDLPFPSPHPTRPLQQDDDAPKLRPPPSDKTKEQKQENKTKKTVFDDLAEAATKSLKNTKNDLTSLRDQTDIKHHFDTYDLLTKLSLQGFSRRQSEVVMKGIKFRLRESSAYIRSQFLLRSDLDNEMYLFKAAMSELRTEFQMMRRNDMQILQTEGSAVARDMESLKQQLNEDVAMMKNDVTLDMNNHKHTGREEHNKIDIQIQELNNKITVSLGDVRTELEAVRWETIWKGMTGVALAGLGVAVVGYFLTRYADHRASAKRAQKQKEMRQLQEEARHAGTLDMEVVY</sequence>
<dbReference type="PANTHER" id="PTHR14360:SF12">
    <property type="entry name" value="MOZ PROTEIN REPRESENTS A CHROMATIN-ASSOCIATED ACETYLTRANSFERASE"/>
    <property type="match status" value="1"/>
</dbReference>
<evidence type="ECO:0000256" key="2">
    <source>
        <dbReference type="ARBA" id="ARBA00004370"/>
    </source>
</evidence>
<dbReference type="InParanoid" id="A0A1X2HVL0"/>
<dbReference type="OrthoDB" id="1552at2759"/>
<dbReference type="Pfam" id="PF07798">
    <property type="entry name" value="CCDC90-like"/>
    <property type="match status" value="1"/>
</dbReference>
<evidence type="ECO:0008006" key="13">
    <source>
        <dbReference type="Google" id="ProtNLM"/>
    </source>
</evidence>
<dbReference type="Gene3D" id="1.20.5.340">
    <property type="match status" value="1"/>
</dbReference>
<dbReference type="PANTHER" id="PTHR14360">
    <property type="entry name" value="PROTEIN FMP32, MITOCHONDRIAL"/>
    <property type="match status" value="1"/>
</dbReference>
<dbReference type="Proteomes" id="UP000242180">
    <property type="component" value="Unassembled WGS sequence"/>
</dbReference>
<dbReference type="EMBL" id="MCGN01000001">
    <property type="protein sequence ID" value="ORZ03561.1"/>
    <property type="molecule type" value="Genomic_DNA"/>
</dbReference>
<organism evidence="11 12">
    <name type="scientific">Syncephalastrum racemosum</name>
    <name type="common">Filamentous fungus</name>
    <dbReference type="NCBI Taxonomy" id="13706"/>
    <lineage>
        <taxon>Eukaryota</taxon>
        <taxon>Fungi</taxon>
        <taxon>Fungi incertae sedis</taxon>
        <taxon>Mucoromycota</taxon>
        <taxon>Mucoromycotina</taxon>
        <taxon>Mucoromycetes</taxon>
        <taxon>Mucorales</taxon>
        <taxon>Syncephalastraceae</taxon>
        <taxon>Syncephalastrum</taxon>
    </lineage>
</organism>
<accession>A0A1X2HVL0</accession>
<feature type="compositionally biased region" description="Basic and acidic residues" evidence="9">
    <location>
        <begin position="46"/>
        <end position="68"/>
    </location>
</feature>